<dbReference type="Pfam" id="PF01795">
    <property type="entry name" value="Methyltransf_5"/>
    <property type="match status" value="1"/>
</dbReference>
<dbReference type="HAMAP" id="MF_01007">
    <property type="entry name" value="16SrRNA_methyltr_H"/>
    <property type="match status" value="1"/>
</dbReference>
<gene>
    <name evidence="5" type="ORF">UFOPK1591_00012</name>
</gene>
<name>A0A6J6CLQ2_9ZZZZ</name>
<dbReference type="Gene3D" id="3.40.50.150">
    <property type="entry name" value="Vaccinia Virus protein VP39"/>
    <property type="match status" value="1"/>
</dbReference>
<comment type="similarity">
    <text evidence="1">Belongs to the methyltransferase superfamily. RsmH family.</text>
</comment>
<keyword evidence="3" id="KW-0808">Transferase</keyword>
<dbReference type="GO" id="GO:0071424">
    <property type="term" value="F:rRNA (cytosine-N4-)-methyltransferase activity"/>
    <property type="evidence" value="ECO:0007669"/>
    <property type="project" value="TreeGrafter"/>
</dbReference>
<dbReference type="SUPFAM" id="SSF81799">
    <property type="entry name" value="Putative methyltransferase TM0872, insert domain"/>
    <property type="match status" value="1"/>
</dbReference>
<dbReference type="PANTHER" id="PTHR11265:SF0">
    <property type="entry name" value="12S RRNA N4-METHYLCYTIDINE METHYLTRANSFERASE"/>
    <property type="match status" value="1"/>
</dbReference>
<dbReference type="GO" id="GO:0070475">
    <property type="term" value="P:rRNA base methylation"/>
    <property type="evidence" value="ECO:0007669"/>
    <property type="project" value="TreeGrafter"/>
</dbReference>
<evidence type="ECO:0000256" key="4">
    <source>
        <dbReference type="ARBA" id="ARBA00022691"/>
    </source>
</evidence>
<dbReference type="EMBL" id="CAEZTD010000001">
    <property type="protein sequence ID" value="CAB4550768.1"/>
    <property type="molecule type" value="Genomic_DNA"/>
</dbReference>
<evidence type="ECO:0000256" key="2">
    <source>
        <dbReference type="ARBA" id="ARBA00022603"/>
    </source>
</evidence>
<protein>
    <submittedName>
        <fullName evidence="5">Unannotated protein</fullName>
    </submittedName>
</protein>
<keyword evidence="2" id="KW-0489">Methyltransferase</keyword>
<sequence length="317" mass="34335">MDIRQIHIPVSLERCIELLEPALSGPEAVLVDATLGMAGHAEAFLTRFPQLRLIGIDRDTDALRIAGERLAPFADRIELVHAVYDEITDVLDRLATPRVSGFLFDLGVSSLQLDRADRGFAYAQDAPLDMRMDQTTGITAADAVATLTADELASIFRRFGDEKLAPRYARAIVDARSNAPIETSGQLVDILQKATPAALMNAGHPAKRVFQALRIHVNEELAVLHRAIPQALKATRVGGRVVVLSYQSLEDRIVKAEFAEVTTDGTPAGVPVGIAALAPTFRLLTRGAELASDEEKAANPRATPVRIRAVERVRDAA</sequence>
<dbReference type="InterPro" id="IPR029063">
    <property type="entry name" value="SAM-dependent_MTases_sf"/>
</dbReference>
<dbReference type="PIRSF" id="PIRSF004486">
    <property type="entry name" value="MraW"/>
    <property type="match status" value="1"/>
</dbReference>
<dbReference type="AlphaFoldDB" id="A0A6J6CLQ2"/>
<dbReference type="GO" id="GO:0005737">
    <property type="term" value="C:cytoplasm"/>
    <property type="evidence" value="ECO:0007669"/>
    <property type="project" value="TreeGrafter"/>
</dbReference>
<evidence type="ECO:0000256" key="1">
    <source>
        <dbReference type="ARBA" id="ARBA00010396"/>
    </source>
</evidence>
<dbReference type="SUPFAM" id="SSF53335">
    <property type="entry name" value="S-adenosyl-L-methionine-dependent methyltransferases"/>
    <property type="match status" value="1"/>
</dbReference>
<dbReference type="NCBIfam" id="TIGR00006">
    <property type="entry name" value="16S rRNA (cytosine(1402)-N(4))-methyltransferase RsmH"/>
    <property type="match status" value="1"/>
</dbReference>
<proteinExistence type="inferred from homology"/>
<dbReference type="InterPro" id="IPR002903">
    <property type="entry name" value="RsmH"/>
</dbReference>
<dbReference type="PANTHER" id="PTHR11265">
    <property type="entry name" value="S-ADENOSYL-METHYLTRANSFERASE MRAW"/>
    <property type="match status" value="1"/>
</dbReference>
<dbReference type="InterPro" id="IPR023397">
    <property type="entry name" value="SAM-dep_MeTrfase_MraW_recog"/>
</dbReference>
<reference evidence="5" key="1">
    <citation type="submission" date="2020-05" db="EMBL/GenBank/DDBJ databases">
        <authorList>
            <person name="Chiriac C."/>
            <person name="Salcher M."/>
            <person name="Ghai R."/>
            <person name="Kavagutti S V."/>
        </authorList>
    </citation>
    <scope>NUCLEOTIDE SEQUENCE</scope>
</reference>
<organism evidence="5">
    <name type="scientific">freshwater metagenome</name>
    <dbReference type="NCBI Taxonomy" id="449393"/>
    <lineage>
        <taxon>unclassified sequences</taxon>
        <taxon>metagenomes</taxon>
        <taxon>ecological metagenomes</taxon>
    </lineage>
</organism>
<evidence type="ECO:0000313" key="5">
    <source>
        <dbReference type="EMBL" id="CAB4550768.1"/>
    </source>
</evidence>
<evidence type="ECO:0000256" key="3">
    <source>
        <dbReference type="ARBA" id="ARBA00022679"/>
    </source>
</evidence>
<keyword evidence="4" id="KW-0949">S-adenosyl-L-methionine</keyword>
<accession>A0A6J6CLQ2</accession>
<dbReference type="Gene3D" id="1.10.150.170">
    <property type="entry name" value="Putative methyltransferase TM0872, insert domain"/>
    <property type="match status" value="1"/>
</dbReference>